<dbReference type="STRING" id="1117943.SFHH103_02720"/>
<accession>G9ABC4</accession>
<name>G9ABC4_SINF1</name>
<dbReference type="EMBL" id="HE616890">
    <property type="protein sequence ID" value="CCE97215.1"/>
    <property type="molecule type" value="Genomic_DNA"/>
</dbReference>
<organism evidence="1 2">
    <name type="scientific">Sinorhizobium fredii (strain HH103)</name>
    <dbReference type="NCBI Taxonomy" id="1117943"/>
    <lineage>
        <taxon>Bacteria</taxon>
        <taxon>Pseudomonadati</taxon>
        <taxon>Pseudomonadota</taxon>
        <taxon>Alphaproteobacteria</taxon>
        <taxon>Hyphomicrobiales</taxon>
        <taxon>Rhizobiaceae</taxon>
        <taxon>Sinorhizobium/Ensifer group</taxon>
        <taxon>Sinorhizobium</taxon>
    </lineage>
</organism>
<dbReference type="PATRIC" id="fig|380.5.peg.2891"/>
<proteinExistence type="predicted"/>
<gene>
    <name evidence="1" type="ordered locus">SFHH103_02720</name>
</gene>
<dbReference type="AlphaFoldDB" id="G9ABC4"/>
<dbReference type="RefSeq" id="WP_014329639.1">
    <property type="nucleotide sequence ID" value="NC_016812.1"/>
</dbReference>
<sequence length="98" mass="11129">MPNTALASAPALPELSHRESDDNYRAVVAVLNDRWRVIECRDRLQWILQHSKKKGDGVVWESRSYLRTREGLISFSTWHAGEISPAAMAVLTSLPERI</sequence>
<dbReference type="HOGENOM" id="CLU_2331711_0_0_5"/>
<evidence type="ECO:0000313" key="2">
    <source>
        <dbReference type="Proteomes" id="UP000007735"/>
    </source>
</evidence>
<evidence type="ECO:0000313" key="1">
    <source>
        <dbReference type="EMBL" id="CCE97215.1"/>
    </source>
</evidence>
<dbReference type="KEGG" id="sfh:SFHH103_02720"/>
<protein>
    <submittedName>
        <fullName evidence="1">Uncharacterized protein</fullName>
    </submittedName>
</protein>
<reference evidence="1 2" key="1">
    <citation type="journal article" date="2012" name="J. Bacteriol.">
        <title>Genome sequence of the soybean symbiont Sinorhizobium fredii HH103.</title>
        <authorList>
            <person name="Weidner S."/>
            <person name="Becker A."/>
            <person name="Bonilla I."/>
            <person name="Jaenicke S."/>
            <person name="Lloret J."/>
            <person name="Margaret I."/>
            <person name="Puhler A."/>
            <person name="Ruiz-Sainz J.E."/>
            <person name="Schneiker-Bekel S."/>
            <person name="Szczepanowski R."/>
            <person name="Vinardell J.M."/>
            <person name="Zehner S."/>
            <person name="Gottfert M."/>
        </authorList>
    </citation>
    <scope>NUCLEOTIDE SEQUENCE [LARGE SCALE GENOMIC DNA]</scope>
    <source>
        <strain evidence="1 2">HH103</strain>
    </source>
</reference>
<dbReference type="Proteomes" id="UP000007735">
    <property type="component" value="Chromosome"/>
</dbReference>